<dbReference type="RefSeq" id="WP_344934910.1">
    <property type="nucleotide sequence ID" value="NZ_BAABDM010000002.1"/>
</dbReference>
<dbReference type="PRINTS" id="PR00081">
    <property type="entry name" value="GDHRDH"/>
</dbReference>
<dbReference type="CDD" id="cd05233">
    <property type="entry name" value="SDR_c"/>
    <property type="match status" value="1"/>
</dbReference>
<dbReference type="PANTHER" id="PTHR24321">
    <property type="entry name" value="DEHYDROGENASES, SHORT CHAIN"/>
    <property type="match status" value="1"/>
</dbReference>
<gene>
    <name evidence="3" type="ORF">GCM10022414_18160</name>
</gene>
<dbReference type="Pfam" id="PF13561">
    <property type="entry name" value="adh_short_C2"/>
    <property type="match status" value="1"/>
</dbReference>
<dbReference type="PROSITE" id="PS00061">
    <property type="entry name" value="ADH_SHORT"/>
    <property type="match status" value="1"/>
</dbReference>
<organism evidence="3 4">
    <name type="scientific">Zhongshania borealis</name>
    <dbReference type="NCBI Taxonomy" id="889488"/>
    <lineage>
        <taxon>Bacteria</taxon>
        <taxon>Pseudomonadati</taxon>
        <taxon>Pseudomonadota</taxon>
        <taxon>Gammaproteobacteria</taxon>
        <taxon>Cellvibrionales</taxon>
        <taxon>Spongiibacteraceae</taxon>
        <taxon>Zhongshania</taxon>
    </lineage>
</organism>
<evidence type="ECO:0000313" key="3">
    <source>
        <dbReference type="EMBL" id="GAA4094494.1"/>
    </source>
</evidence>
<dbReference type="Proteomes" id="UP001500392">
    <property type="component" value="Unassembled WGS sequence"/>
</dbReference>
<name>A0ABP7WRF7_9GAMM</name>
<dbReference type="EMBL" id="BAABDM010000002">
    <property type="protein sequence ID" value="GAA4094494.1"/>
    <property type="molecule type" value="Genomic_DNA"/>
</dbReference>
<comment type="caution">
    <text evidence="3">The sequence shown here is derived from an EMBL/GenBank/DDBJ whole genome shotgun (WGS) entry which is preliminary data.</text>
</comment>
<evidence type="ECO:0000256" key="1">
    <source>
        <dbReference type="ARBA" id="ARBA00006484"/>
    </source>
</evidence>
<dbReference type="PANTHER" id="PTHR24321:SF8">
    <property type="entry name" value="ESTRADIOL 17-BETA-DEHYDROGENASE 8-RELATED"/>
    <property type="match status" value="1"/>
</dbReference>
<evidence type="ECO:0000256" key="2">
    <source>
        <dbReference type="ARBA" id="ARBA00023002"/>
    </source>
</evidence>
<evidence type="ECO:0000313" key="4">
    <source>
        <dbReference type="Proteomes" id="UP001500392"/>
    </source>
</evidence>
<sequence length="255" mass="26448">MSPRLANKVVVVLGVSDERSMAATTARRLKEEGASLILAGRQISRVDAIAKSLGAIAVECDITNETQLSALAGAAISHYGQLDAAINFAGIDVSAPIADTTEAMLKQASDVHFVGAALFIKQMATAMSNGGSIVTTSSQASVIPPPGLGAYGGSKAGADQLVRIAAVEYGPRNIRVNSLAPGFTATAMTAGYFQDATIENAFLKEIPLGRLPTSNDIANAALWLLSDEAFITGQLIDISGGQTLRRIPTPEEMGF</sequence>
<dbReference type="SUPFAM" id="SSF51735">
    <property type="entry name" value="NAD(P)-binding Rossmann-fold domains"/>
    <property type="match status" value="1"/>
</dbReference>
<comment type="similarity">
    <text evidence="1">Belongs to the short-chain dehydrogenases/reductases (SDR) family.</text>
</comment>
<dbReference type="InterPro" id="IPR002347">
    <property type="entry name" value="SDR_fam"/>
</dbReference>
<protein>
    <submittedName>
        <fullName evidence="3">Glucose 1-dehydrogenase</fullName>
    </submittedName>
</protein>
<dbReference type="Gene3D" id="3.40.50.720">
    <property type="entry name" value="NAD(P)-binding Rossmann-like Domain"/>
    <property type="match status" value="1"/>
</dbReference>
<reference evidence="4" key="1">
    <citation type="journal article" date="2019" name="Int. J. Syst. Evol. Microbiol.">
        <title>The Global Catalogue of Microorganisms (GCM) 10K type strain sequencing project: providing services to taxonomists for standard genome sequencing and annotation.</title>
        <authorList>
            <consortium name="The Broad Institute Genomics Platform"/>
            <consortium name="The Broad Institute Genome Sequencing Center for Infectious Disease"/>
            <person name="Wu L."/>
            <person name="Ma J."/>
        </authorList>
    </citation>
    <scope>NUCLEOTIDE SEQUENCE [LARGE SCALE GENOMIC DNA]</scope>
    <source>
        <strain evidence="4">JCM 17304</strain>
    </source>
</reference>
<keyword evidence="4" id="KW-1185">Reference proteome</keyword>
<dbReference type="InterPro" id="IPR020904">
    <property type="entry name" value="Sc_DH/Rdtase_CS"/>
</dbReference>
<proteinExistence type="inferred from homology"/>
<accession>A0ABP7WRF7</accession>
<keyword evidence="2" id="KW-0560">Oxidoreductase</keyword>
<dbReference type="InterPro" id="IPR036291">
    <property type="entry name" value="NAD(P)-bd_dom_sf"/>
</dbReference>